<proteinExistence type="predicted"/>
<evidence type="ECO:0000313" key="2">
    <source>
        <dbReference type="Proteomes" id="UP000789570"/>
    </source>
</evidence>
<reference evidence="1" key="1">
    <citation type="submission" date="2021-06" db="EMBL/GenBank/DDBJ databases">
        <authorList>
            <person name="Kallberg Y."/>
            <person name="Tangrot J."/>
            <person name="Rosling A."/>
        </authorList>
    </citation>
    <scope>NUCLEOTIDE SEQUENCE</scope>
    <source>
        <strain evidence="1">UK204</strain>
    </source>
</reference>
<dbReference type="AlphaFoldDB" id="A0A9N9GYH6"/>
<gene>
    <name evidence="1" type="ORF">FCALED_LOCUS10304</name>
</gene>
<organism evidence="1 2">
    <name type="scientific">Funneliformis caledonium</name>
    <dbReference type="NCBI Taxonomy" id="1117310"/>
    <lineage>
        <taxon>Eukaryota</taxon>
        <taxon>Fungi</taxon>
        <taxon>Fungi incertae sedis</taxon>
        <taxon>Mucoromycota</taxon>
        <taxon>Glomeromycotina</taxon>
        <taxon>Glomeromycetes</taxon>
        <taxon>Glomerales</taxon>
        <taxon>Glomeraceae</taxon>
        <taxon>Funneliformis</taxon>
    </lineage>
</organism>
<keyword evidence="2" id="KW-1185">Reference proteome</keyword>
<accession>A0A9N9GYH6</accession>
<dbReference type="EMBL" id="CAJVPQ010003721">
    <property type="protein sequence ID" value="CAG8635766.1"/>
    <property type="molecule type" value="Genomic_DNA"/>
</dbReference>
<feature type="non-terminal residue" evidence="1">
    <location>
        <position position="90"/>
    </location>
</feature>
<name>A0A9N9GYH6_9GLOM</name>
<comment type="caution">
    <text evidence="1">The sequence shown here is derived from an EMBL/GenBank/DDBJ whole genome shotgun (WGS) entry which is preliminary data.</text>
</comment>
<protein>
    <submittedName>
        <fullName evidence="1">9238_t:CDS:1</fullName>
    </submittedName>
</protein>
<evidence type="ECO:0000313" key="1">
    <source>
        <dbReference type="EMBL" id="CAG8635766.1"/>
    </source>
</evidence>
<sequence length="90" mass="10432">MSIIADPAIVETFKYLENGGCVIPNSRHRYDLFLPYILKYYKPNDVSFLKASFLQVDLVKSILELNRNNIISDVERQVRQNLTLLDVISE</sequence>
<dbReference type="Proteomes" id="UP000789570">
    <property type="component" value="Unassembled WGS sequence"/>
</dbReference>